<proteinExistence type="predicted"/>
<organism evidence="2 3">
    <name type="scientific">Parahaliea aestuarii</name>
    <dbReference type="NCBI Taxonomy" id="1852021"/>
    <lineage>
        <taxon>Bacteria</taxon>
        <taxon>Pseudomonadati</taxon>
        <taxon>Pseudomonadota</taxon>
        <taxon>Gammaproteobacteria</taxon>
        <taxon>Cellvibrionales</taxon>
        <taxon>Halieaceae</taxon>
        <taxon>Parahaliea</taxon>
    </lineage>
</organism>
<comment type="caution">
    <text evidence="2">The sequence shown here is derived from an EMBL/GenBank/DDBJ whole genome shotgun (WGS) entry which is preliminary data.</text>
</comment>
<dbReference type="AlphaFoldDB" id="A0A5C8ZRE0"/>
<dbReference type="PANTHER" id="PTHR30373">
    <property type="entry name" value="UPF0603 PROTEIN YGCG"/>
    <property type="match status" value="1"/>
</dbReference>
<dbReference type="Pfam" id="PF04536">
    <property type="entry name" value="TPM_phosphatase"/>
    <property type="match status" value="1"/>
</dbReference>
<dbReference type="Gene3D" id="3.10.310.50">
    <property type="match status" value="1"/>
</dbReference>
<protein>
    <recommendedName>
        <fullName evidence="1">TPM domain-containing protein</fullName>
    </recommendedName>
</protein>
<evidence type="ECO:0000313" key="2">
    <source>
        <dbReference type="EMBL" id="TXS90925.1"/>
    </source>
</evidence>
<evidence type="ECO:0000313" key="3">
    <source>
        <dbReference type="Proteomes" id="UP000321933"/>
    </source>
</evidence>
<reference evidence="2 3" key="1">
    <citation type="submission" date="2019-08" db="EMBL/GenBank/DDBJ databases">
        <title>Parahaliea maris sp. nov., isolated from the surface seawater.</title>
        <authorList>
            <person name="Liu Y."/>
        </authorList>
    </citation>
    <scope>NUCLEOTIDE SEQUENCE [LARGE SCALE GENOMIC DNA]</scope>
    <source>
        <strain evidence="2 3">S2-26</strain>
    </source>
</reference>
<dbReference type="PANTHER" id="PTHR30373:SF8">
    <property type="entry name" value="BLL7265 PROTEIN"/>
    <property type="match status" value="1"/>
</dbReference>
<dbReference type="InterPro" id="IPR007621">
    <property type="entry name" value="TPM_dom"/>
</dbReference>
<accession>A0A5C8ZRE0</accession>
<dbReference type="Proteomes" id="UP000321933">
    <property type="component" value="Unassembled WGS sequence"/>
</dbReference>
<name>A0A5C8ZRE0_9GAMM</name>
<keyword evidence="3" id="KW-1185">Reference proteome</keyword>
<dbReference type="EMBL" id="VRYZ01000005">
    <property type="protein sequence ID" value="TXS90925.1"/>
    <property type="molecule type" value="Genomic_DNA"/>
</dbReference>
<gene>
    <name evidence="2" type="ORF">FVW59_11945</name>
</gene>
<sequence length="164" mass="18575">MNKRWLRNLLTTRWSLRRHFPKAVLDSIEQAIAASERRHSGELRFAVECSMDLASLARGHTARERAIEAFSRLHVWDTEANNGVLIYLLLSEKDIEIVADRGFNGKVSSEQWQAICTGMEQAFAEGRYQQGTIAGVEAVCAIIREHFPPDESDQNELPNKPVVL</sequence>
<dbReference type="OrthoDB" id="5825388at2"/>
<feature type="domain" description="TPM" evidence="1">
    <location>
        <begin position="26"/>
        <end position="140"/>
    </location>
</feature>
<dbReference type="RefSeq" id="WP_148064581.1">
    <property type="nucleotide sequence ID" value="NZ_VRYZ01000005.1"/>
</dbReference>
<evidence type="ECO:0000259" key="1">
    <source>
        <dbReference type="Pfam" id="PF04536"/>
    </source>
</evidence>